<dbReference type="InterPro" id="IPR050812">
    <property type="entry name" value="Preph/Arog_dehydrog"/>
</dbReference>
<accession>A0ABT9JBD3</accession>
<dbReference type="EMBL" id="JAVAMQ010000006">
    <property type="protein sequence ID" value="MDP5307102.1"/>
    <property type="molecule type" value="Genomic_DNA"/>
</dbReference>
<dbReference type="Proteomes" id="UP001224997">
    <property type="component" value="Unassembled WGS sequence"/>
</dbReference>
<feature type="domain" description="Phosphogluconate dehydrogenase (decarboxylating) C-terminal" evidence="3">
    <location>
        <begin position="121"/>
        <end position="276"/>
    </location>
</feature>
<dbReference type="InterPro" id="IPR036291">
    <property type="entry name" value="NAD(P)-bd_dom_sf"/>
</dbReference>
<keyword evidence="1" id="KW-0560">Oxidoreductase</keyword>
<sequence length="276" mass="29731">MTKVALLGAGGKMGVRLATNLARTDFQVAHVEIGEAGRARLKAEVGVDCIDQDKALDGADVVILAVPDTVIRNVAAAVVPGLAPGTMVVILDAAAPFAGHLPDRADITYFVTHPCHPPIFNDEDTPEGRADHFGGVAAKQGVVNALMQGPREHYELGDRIARAIYAPVARSYEVTVKQMAMLEPGLSETVCASLLVVMREAMDEVVARSGVSKECARDFLLGHMNILGAVIFEERQGQFSDACNKAIEFGIPMLMRDDWKKVLEWDEVAASIRRIT</sequence>
<name>A0ABT9JBD3_9RHOB</name>
<dbReference type="Gene3D" id="1.10.3640.10">
    <property type="entry name" value="Semialdehyde dehydrogenase-like, C-terminal"/>
    <property type="match status" value="1"/>
</dbReference>
<dbReference type="Pfam" id="PF16896">
    <property type="entry name" value="PGDH_C"/>
    <property type="match status" value="1"/>
</dbReference>
<comment type="caution">
    <text evidence="4">The sequence shown here is derived from an EMBL/GenBank/DDBJ whole genome shotgun (WGS) entry which is preliminary data.</text>
</comment>
<evidence type="ECO:0000259" key="2">
    <source>
        <dbReference type="Pfam" id="PF03807"/>
    </source>
</evidence>
<evidence type="ECO:0000313" key="5">
    <source>
        <dbReference type="Proteomes" id="UP001224997"/>
    </source>
</evidence>
<dbReference type="InterPro" id="IPR031663">
    <property type="entry name" value="PGDH_C"/>
</dbReference>
<reference evidence="4 5" key="1">
    <citation type="submission" date="2023-08" db="EMBL/GenBank/DDBJ databases">
        <authorList>
            <person name="Park J.-S."/>
        </authorList>
    </citation>
    <scope>NUCLEOTIDE SEQUENCE [LARGE SCALE GENOMIC DNA]</scope>
    <source>
        <strain evidence="4 5">2205BS29-5</strain>
    </source>
</reference>
<dbReference type="Pfam" id="PF03807">
    <property type="entry name" value="F420_oxidored"/>
    <property type="match status" value="1"/>
</dbReference>
<gene>
    <name evidence="4" type="ORF">Q5Y72_08345</name>
</gene>
<dbReference type="InterPro" id="IPR037161">
    <property type="entry name" value="Semialdehyde_DH-like_C"/>
</dbReference>
<evidence type="ECO:0000313" key="4">
    <source>
        <dbReference type="EMBL" id="MDP5307102.1"/>
    </source>
</evidence>
<feature type="domain" description="Pyrroline-5-carboxylate reductase catalytic N-terminal" evidence="2">
    <location>
        <begin position="3"/>
        <end position="89"/>
    </location>
</feature>
<dbReference type="Gene3D" id="3.40.50.720">
    <property type="entry name" value="NAD(P)-binding Rossmann-like Domain"/>
    <property type="match status" value="1"/>
</dbReference>
<dbReference type="InterPro" id="IPR028939">
    <property type="entry name" value="P5C_Rdtase_cat_N"/>
</dbReference>
<dbReference type="PANTHER" id="PTHR21363:SF0">
    <property type="entry name" value="PREPHENATE DEHYDROGENASE [NADP(+)]"/>
    <property type="match status" value="1"/>
</dbReference>
<protein>
    <submittedName>
        <fullName evidence="4">Phosphogluconate dehydrogenase C-terminal domain-containing protein</fullName>
    </submittedName>
</protein>
<organism evidence="4 5">
    <name type="scientific">Paracoccus spongiarum</name>
    <dbReference type="NCBI Taxonomy" id="3064387"/>
    <lineage>
        <taxon>Bacteria</taxon>
        <taxon>Pseudomonadati</taxon>
        <taxon>Pseudomonadota</taxon>
        <taxon>Alphaproteobacteria</taxon>
        <taxon>Rhodobacterales</taxon>
        <taxon>Paracoccaceae</taxon>
        <taxon>Paracoccus</taxon>
    </lineage>
</organism>
<evidence type="ECO:0000256" key="1">
    <source>
        <dbReference type="ARBA" id="ARBA00023002"/>
    </source>
</evidence>
<evidence type="ECO:0000259" key="3">
    <source>
        <dbReference type="Pfam" id="PF16896"/>
    </source>
</evidence>
<proteinExistence type="predicted"/>
<dbReference type="RefSeq" id="WP_305962954.1">
    <property type="nucleotide sequence ID" value="NZ_JAVAMQ010000006.1"/>
</dbReference>
<dbReference type="SUPFAM" id="SSF51735">
    <property type="entry name" value="NAD(P)-binding Rossmann-fold domains"/>
    <property type="match status" value="1"/>
</dbReference>
<dbReference type="PANTHER" id="PTHR21363">
    <property type="entry name" value="PREPHENATE DEHYDROGENASE"/>
    <property type="match status" value="1"/>
</dbReference>
<keyword evidence="5" id="KW-1185">Reference proteome</keyword>